<evidence type="ECO:0000313" key="2">
    <source>
        <dbReference type="Proteomes" id="UP001157502"/>
    </source>
</evidence>
<gene>
    <name evidence="1" type="ORF">DPEC_G00243140</name>
</gene>
<dbReference type="Proteomes" id="UP001157502">
    <property type="component" value="Chromosome 21"/>
</dbReference>
<comment type="caution">
    <text evidence="1">The sequence shown here is derived from an EMBL/GenBank/DDBJ whole genome shotgun (WGS) entry which is preliminary data.</text>
</comment>
<accession>A0ACC2FVB9</accession>
<sequence>MANQAHVALLRMIRFNIIWIYIRKISSCFSSRMLVCHALFFLVSMTLPESEAQSNTHTLLGALNVTANYSIPNVTETYENSTVLVSCSSSNGYPLEEVKWFLDPNQTQWRILTSSNSMDNVSQLFTVNSSIVINCSSGQPINLSCAVGGAVSQKNICCPPRCTTENDPIDIKAACLSVAVLAAVAVAAVYVLKCKKCKPPRPNIGVEQGENQIPLTTQTPD</sequence>
<dbReference type="EMBL" id="CM055748">
    <property type="protein sequence ID" value="KAJ7995302.1"/>
    <property type="molecule type" value="Genomic_DNA"/>
</dbReference>
<organism evidence="1 2">
    <name type="scientific">Dallia pectoralis</name>
    <name type="common">Alaska blackfish</name>
    <dbReference type="NCBI Taxonomy" id="75939"/>
    <lineage>
        <taxon>Eukaryota</taxon>
        <taxon>Metazoa</taxon>
        <taxon>Chordata</taxon>
        <taxon>Craniata</taxon>
        <taxon>Vertebrata</taxon>
        <taxon>Euteleostomi</taxon>
        <taxon>Actinopterygii</taxon>
        <taxon>Neopterygii</taxon>
        <taxon>Teleostei</taxon>
        <taxon>Protacanthopterygii</taxon>
        <taxon>Esociformes</taxon>
        <taxon>Umbridae</taxon>
        <taxon>Dallia</taxon>
    </lineage>
</organism>
<reference evidence="1" key="1">
    <citation type="submission" date="2021-05" db="EMBL/GenBank/DDBJ databases">
        <authorList>
            <person name="Pan Q."/>
            <person name="Jouanno E."/>
            <person name="Zahm M."/>
            <person name="Klopp C."/>
            <person name="Cabau C."/>
            <person name="Louis A."/>
            <person name="Berthelot C."/>
            <person name="Parey E."/>
            <person name="Roest Crollius H."/>
            <person name="Montfort J."/>
            <person name="Robinson-Rechavi M."/>
            <person name="Bouchez O."/>
            <person name="Lampietro C."/>
            <person name="Lopez Roques C."/>
            <person name="Donnadieu C."/>
            <person name="Postlethwait J."/>
            <person name="Bobe J."/>
            <person name="Dillon D."/>
            <person name="Chandos A."/>
            <person name="von Hippel F."/>
            <person name="Guiguen Y."/>
        </authorList>
    </citation>
    <scope>NUCLEOTIDE SEQUENCE</scope>
    <source>
        <strain evidence="1">YG-Jan2019</strain>
    </source>
</reference>
<protein>
    <submittedName>
        <fullName evidence="1">Uncharacterized protein</fullName>
    </submittedName>
</protein>
<evidence type="ECO:0000313" key="1">
    <source>
        <dbReference type="EMBL" id="KAJ7995302.1"/>
    </source>
</evidence>
<proteinExistence type="predicted"/>
<keyword evidence="2" id="KW-1185">Reference proteome</keyword>
<name>A0ACC2FVB9_DALPE</name>